<feature type="compositionally biased region" description="Polar residues" evidence="1">
    <location>
        <begin position="62"/>
        <end position="71"/>
    </location>
</feature>
<name>A0A9J2PUT5_ASCLU</name>
<accession>A0A9J2PUT5</accession>
<evidence type="ECO:0000256" key="1">
    <source>
        <dbReference type="SAM" id="MobiDB-lite"/>
    </source>
</evidence>
<dbReference type="Proteomes" id="UP000036681">
    <property type="component" value="Unplaced"/>
</dbReference>
<protein>
    <submittedName>
        <fullName evidence="3">Uncharacterized protein</fullName>
    </submittedName>
</protein>
<feature type="region of interest" description="Disordered" evidence="1">
    <location>
        <begin position="241"/>
        <end position="277"/>
    </location>
</feature>
<feature type="region of interest" description="Disordered" evidence="1">
    <location>
        <begin position="1"/>
        <end position="116"/>
    </location>
</feature>
<feature type="compositionally biased region" description="Polar residues" evidence="1">
    <location>
        <begin position="29"/>
        <end position="49"/>
    </location>
</feature>
<dbReference type="WBParaSite" id="ALUE_0001372201-mRNA-1">
    <property type="protein sequence ID" value="ALUE_0001372201-mRNA-1"/>
    <property type="gene ID" value="ALUE_0001372201"/>
</dbReference>
<dbReference type="AlphaFoldDB" id="A0A9J2PUT5"/>
<keyword evidence="2" id="KW-1185">Reference proteome</keyword>
<sequence length="277" mass="30659">MDERGGVTQTRPCHLRRSGRIRSLDAPRQPTSSTEHQTGGLSSRCSAQIATGRFRCPVNPTIHPSRTSGPVNRTATDTATTERRRPTSSSGSGRSPPLNSRSTGSTTVQPGSSQDNIPHSLIAVDYSQALSSPVALVEPVEYCLASLYQDAIRLTRESPDNDGWLAYLNLAIRNKEAHIEPKFYRKAMKKDVLINSDGVCEIRGAVYEINSKDCGQKYAGETYRPLEDRIKEHLRGIRDCNEHNGPLSVHGRKDHGEKALTSKLQSKRYTNGYKKEN</sequence>
<feature type="compositionally biased region" description="Low complexity" evidence="1">
    <location>
        <begin position="87"/>
        <end position="102"/>
    </location>
</feature>
<evidence type="ECO:0000313" key="3">
    <source>
        <dbReference type="WBParaSite" id="ALUE_0001372201-mRNA-1"/>
    </source>
</evidence>
<proteinExistence type="predicted"/>
<feature type="compositionally biased region" description="Polar residues" evidence="1">
    <location>
        <begin position="103"/>
        <end position="116"/>
    </location>
</feature>
<reference evidence="3" key="1">
    <citation type="submission" date="2023-03" db="UniProtKB">
        <authorList>
            <consortium name="WormBaseParasite"/>
        </authorList>
    </citation>
    <scope>IDENTIFICATION</scope>
</reference>
<organism evidence="2 3">
    <name type="scientific">Ascaris lumbricoides</name>
    <name type="common">Giant roundworm</name>
    <dbReference type="NCBI Taxonomy" id="6252"/>
    <lineage>
        <taxon>Eukaryota</taxon>
        <taxon>Metazoa</taxon>
        <taxon>Ecdysozoa</taxon>
        <taxon>Nematoda</taxon>
        <taxon>Chromadorea</taxon>
        <taxon>Rhabditida</taxon>
        <taxon>Spirurina</taxon>
        <taxon>Ascaridomorpha</taxon>
        <taxon>Ascaridoidea</taxon>
        <taxon>Ascarididae</taxon>
        <taxon>Ascaris</taxon>
    </lineage>
</organism>
<evidence type="ECO:0000313" key="2">
    <source>
        <dbReference type="Proteomes" id="UP000036681"/>
    </source>
</evidence>